<dbReference type="AlphaFoldDB" id="A0AA97FHU9"/>
<gene>
    <name evidence="1" type="ORF">N8K70_14450</name>
</gene>
<evidence type="ECO:0000313" key="1">
    <source>
        <dbReference type="EMBL" id="WOF22580.1"/>
    </source>
</evidence>
<dbReference type="EMBL" id="CP118157">
    <property type="protein sequence ID" value="WOF22580.1"/>
    <property type="molecule type" value="Genomic_DNA"/>
</dbReference>
<reference evidence="1 2" key="1">
    <citation type="submission" date="2023-02" db="EMBL/GenBank/DDBJ databases">
        <title>Microbacterium betulae sp. nov., isolated from birch wood.</title>
        <authorList>
            <person name="Pasciak M."/>
            <person name="Pawlik K.J."/>
            <person name="Martynowski D."/>
            <person name="Laczmanski L."/>
            <person name="Ciekot J."/>
            <person name="Szponar B."/>
            <person name="Wojcik-Fatla A."/>
            <person name="Mackiewicz B."/>
            <person name="Farian E."/>
            <person name="Cholewa G."/>
            <person name="Cholewa A."/>
            <person name="Dutkiewicz J."/>
        </authorList>
    </citation>
    <scope>NUCLEOTIDE SEQUENCE [LARGE SCALE GENOMIC DNA]</scope>
    <source>
        <strain evidence="1 2">AB</strain>
    </source>
</reference>
<evidence type="ECO:0000313" key="2">
    <source>
        <dbReference type="Proteomes" id="UP001305498"/>
    </source>
</evidence>
<proteinExistence type="predicted"/>
<dbReference type="Proteomes" id="UP001305498">
    <property type="component" value="Chromosome"/>
</dbReference>
<sequence>MAKKSDVPRTVQFWRLVDARDGALVEEVNWDAVMRHLYGHRHTFVIDGREHAGTVVPLKIADAWADALAVDDVPDGVPRENEELTHGVVVAAGKDYVPNQENVASGSQKPMGLDGDNWSPVDNLFVWHLPFGNMIGVLAESTSSSKAAKYADWLTRATRSLYENDPEFSWAARPVIDKARANLIKKANGLRSFVYAGEVGGAVNEATGAKAVFIGPNRKQPTALRIEIKASLVRGKSAPHDDEQVLLDWFNSTFGSLEGDVSKAQVALPASDDTPASEVDLLHHRLTRKVRVPLALGTTRAFTAMSAVGAIVDAFDTDRAELLKLRFNTD</sequence>
<dbReference type="RefSeq" id="WP_317139051.1">
    <property type="nucleotide sequence ID" value="NZ_CP118157.1"/>
</dbReference>
<keyword evidence="2" id="KW-1185">Reference proteome</keyword>
<name>A0AA97FHU9_9MICO</name>
<accession>A0AA97FHU9</accession>
<dbReference type="KEGG" id="mbet:N8K70_14450"/>
<organism evidence="1 2">
    <name type="scientific">Microbacterium betulae</name>
    <dbReference type="NCBI Taxonomy" id="2981139"/>
    <lineage>
        <taxon>Bacteria</taxon>
        <taxon>Bacillati</taxon>
        <taxon>Actinomycetota</taxon>
        <taxon>Actinomycetes</taxon>
        <taxon>Micrococcales</taxon>
        <taxon>Microbacteriaceae</taxon>
        <taxon>Microbacterium</taxon>
    </lineage>
</organism>
<protein>
    <submittedName>
        <fullName evidence="1">Uncharacterized protein</fullName>
    </submittedName>
</protein>